<feature type="signal peptide" evidence="2">
    <location>
        <begin position="1"/>
        <end position="23"/>
    </location>
</feature>
<keyword evidence="1 2" id="KW-0732">Signal</keyword>
<name>A0A8J7R0Y7_9HYPH</name>
<dbReference type="Proteomes" id="UP000666240">
    <property type="component" value="Unassembled WGS sequence"/>
</dbReference>
<dbReference type="SUPFAM" id="SSF56925">
    <property type="entry name" value="OMPA-like"/>
    <property type="match status" value="1"/>
</dbReference>
<reference evidence="4" key="1">
    <citation type="submission" date="2021-03" db="EMBL/GenBank/DDBJ databases">
        <title>Genome sequencing and assembly of Tianweitania sediminis.</title>
        <authorList>
            <person name="Chhetri G."/>
        </authorList>
    </citation>
    <scope>NUCLEOTIDE SEQUENCE</scope>
    <source>
        <strain evidence="4">Z8</strain>
    </source>
</reference>
<accession>A0A8J7R0Y7</accession>
<dbReference type="Gene3D" id="2.40.160.20">
    <property type="match status" value="1"/>
</dbReference>
<dbReference type="Pfam" id="PF13505">
    <property type="entry name" value="OMP_b-brl"/>
    <property type="match status" value="1"/>
</dbReference>
<sequence>MFDFRTPLLGAFLAGSLAAPAFAADLYEPPVETPPAIEYREVSTGGWYIRGDVDYSKLKFRGADYTVVSTTTDCCGEVIGARLVDGNKLDGKLRNSFSFGGGIGYKINHYLRTDFTVDYQSKSKFRGRTEGCDGFCTSTDLTDMTALSLLANAYVDLGTWHGLTPYIGGGLGGAHVKWNTLRNTACYSDGACDATLSHEGHDDWRFAYSAAAGVSYAFTHNLALDVGYRYTRVTGGRMFGGDDAEGGPYTGHGRDNGIDFHSVKAGLRYSFGSTPKAEPAFYEPLPVYK</sequence>
<dbReference type="EMBL" id="JAGIYY010000001">
    <property type="protein sequence ID" value="MBP0438106.1"/>
    <property type="molecule type" value="Genomic_DNA"/>
</dbReference>
<feature type="domain" description="Outer membrane protein beta-barrel" evidence="3">
    <location>
        <begin position="12"/>
        <end position="271"/>
    </location>
</feature>
<evidence type="ECO:0000313" key="5">
    <source>
        <dbReference type="Proteomes" id="UP000666240"/>
    </source>
</evidence>
<feature type="chain" id="PRO_5035238628" evidence="2">
    <location>
        <begin position="24"/>
        <end position="289"/>
    </location>
</feature>
<evidence type="ECO:0000259" key="3">
    <source>
        <dbReference type="Pfam" id="PF13505"/>
    </source>
</evidence>
<comment type="caution">
    <text evidence="4">The sequence shown here is derived from an EMBL/GenBank/DDBJ whole genome shotgun (WGS) entry which is preliminary data.</text>
</comment>
<evidence type="ECO:0000256" key="2">
    <source>
        <dbReference type="SAM" id="SignalP"/>
    </source>
</evidence>
<dbReference type="InterPro" id="IPR011250">
    <property type="entry name" value="OMP/PagP_B-barrel"/>
</dbReference>
<keyword evidence="5" id="KW-1185">Reference proteome</keyword>
<evidence type="ECO:0000256" key="1">
    <source>
        <dbReference type="ARBA" id="ARBA00022729"/>
    </source>
</evidence>
<gene>
    <name evidence="4" type="ORF">J5Y06_05560</name>
</gene>
<evidence type="ECO:0000313" key="4">
    <source>
        <dbReference type="EMBL" id="MBP0438106.1"/>
    </source>
</evidence>
<dbReference type="AlphaFoldDB" id="A0A8J7R0Y7"/>
<organism evidence="4 5">
    <name type="scientific">Tianweitania sediminis</name>
    <dbReference type="NCBI Taxonomy" id="1502156"/>
    <lineage>
        <taxon>Bacteria</taxon>
        <taxon>Pseudomonadati</taxon>
        <taxon>Pseudomonadota</taxon>
        <taxon>Alphaproteobacteria</taxon>
        <taxon>Hyphomicrobiales</taxon>
        <taxon>Phyllobacteriaceae</taxon>
        <taxon>Tianweitania</taxon>
    </lineage>
</organism>
<dbReference type="InterPro" id="IPR027385">
    <property type="entry name" value="Beta-barrel_OMP"/>
</dbReference>
<proteinExistence type="predicted"/>
<protein>
    <submittedName>
        <fullName evidence="4">Porin family protein</fullName>
    </submittedName>
</protein>